<keyword evidence="4" id="KW-1185">Reference proteome</keyword>
<keyword evidence="1" id="KW-1133">Transmembrane helix</keyword>
<dbReference type="RefSeq" id="WP_082642721.1">
    <property type="nucleotide sequence ID" value="NZ_LNYX01000006.1"/>
</dbReference>
<accession>A0A0W0Z8Z5</accession>
<dbReference type="Pfam" id="PF11992">
    <property type="entry name" value="TgpA_N"/>
    <property type="match status" value="1"/>
</dbReference>
<dbReference type="EMBL" id="LNYX01000006">
    <property type="protein sequence ID" value="KTD65530.1"/>
    <property type="molecule type" value="Genomic_DNA"/>
</dbReference>
<dbReference type="STRING" id="452.Lspi_0604"/>
<evidence type="ECO:0000313" key="3">
    <source>
        <dbReference type="EMBL" id="KTD65530.1"/>
    </source>
</evidence>
<evidence type="ECO:0000313" key="4">
    <source>
        <dbReference type="Proteomes" id="UP000054877"/>
    </source>
</evidence>
<dbReference type="SMART" id="SM00460">
    <property type="entry name" value="TGc"/>
    <property type="match status" value="1"/>
</dbReference>
<dbReference type="Gene3D" id="3.10.620.30">
    <property type="match status" value="1"/>
</dbReference>
<dbReference type="PANTHER" id="PTHR42736:SF1">
    <property type="entry name" value="PROTEIN-GLUTAMINE GAMMA-GLUTAMYLTRANSFERASE"/>
    <property type="match status" value="1"/>
</dbReference>
<evidence type="ECO:0000259" key="2">
    <source>
        <dbReference type="SMART" id="SM00460"/>
    </source>
</evidence>
<dbReference type="OrthoDB" id="9804872at2"/>
<feature type="transmembrane region" description="Helical" evidence="1">
    <location>
        <begin position="557"/>
        <end position="579"/>
    </location>
</feature>
<dbReference type="Proteomes" id="UP000054877">
    <property type="component" value="Unassembled WGS sequence"/>
</dbReference>
<dbReference type="InterPro" id="IPR021878">
    <property type="entry name" value="TgpA_N"/>
</dbReference>
<feature type="transmembrane region" description="Helical" evidence="1">
    <location>
        <begin position="136"/>
        <end position="155"/>
    </location>
</feature>
<dbReference type="SUPFAM" id="SSF54001">
    <property type="entry name" value="Cysteine proteinases"/>
    <property type="match status" value="1"/>
</dbReference>
<dbReference type="InterPro" id="IPR052901">
    <property type="entry name" value="Bact_TGase-like"/>
</dbReference>
<feature type="transmembrane region" description="Helical" evidence="1">
    <location>
        <begin position="20"/>
        <end position="53"/>
    </location>
</feature>
<proteinExistence type="predicted"/>
<feature type="domain" description="Transglutaminase-like" evidence="2">
    <location>
        <begin position="406"/>
        <end position="477"/>
    </location>
</feature>
<keyword evidence="1" id="KW-0812">Transmembrane</keyword>
<dbReference type="InterPro" id="IPR002931">
    <property type="entry name" value="Transglutaminase-like"/>
</dbReference>
<feature type="transmembrane region" description="Helical" evidence="1">
    <location>
        <begin position="65"/>
        <end position="80"/>
    </location>
</feature>
<keyword evidence="1" id="KW-0472">Membrane</keyword>
<comment type="caution">
    <text evidence="3">The sequence shown here is derived from an EMBL/GenBank/DDBJ whole genome shotgun (WGS) entry which is preliminary data.</text>
</comment>
<feature type="transmembrane region" description="Helical" evidence="1">
    <location>
        <begin position="167"/>
        <end position="186"/>
    </location>
</feature>
<feature type="transmembrane region" description="Helical" evidence="1">
    <location>
        <begin position="86"/>
        <end position="105"/>
    </location>
</feature>
<dbReference type="InterPro" id="IPR038765">
    <property type="entry name" value="Papain-like_cys_pep_sf"/>
</dbReference>
<dbReference type="PATRIC" id="fig|452.5.peg.662"/>
<gene>
    <name evidence="3" type="ORF">Lspi_0604</name>
</gene>
<dbReference type="Pfam" id="PF01841">
    <property type="entry name" value="Transglut_core"/>
    <property type="match status" value="1"/>
</dbReference>
<name>A0A0W0Z8Z5_LEGSP</name>
<evidence type="ECO:0000256" key="1">
    <source>
        <dbReference type="SAM" id="Phobius"/>
    </source>
</evidence>
<dbReference type="PANTHER" id="PTHR42736">
    <property type="entry name" value="PROTEIN-GLUTAMINE GAMMA-GLUTAMYLTRANSFERASE"/>
    <property type="match status" value="1"/>
</dbReference>
<protein>
    <submittedName>
        <fullName evidence="3">Transglutaminase</fullName>
    </submittedName>
</protein>
<reference evidence="3 4" key="1">
    <citation type="submission" date="2015-11" db="EMBL/GenBank/DDBJ databases">
        <title>Genomic analysis of 38 Legionella species identifies large and diverse effector repertoires.</title>
        <authorList>
            <person name="Burstein D."/>
            <person name="Amaro F."/>
            <person name="Zusman T."/>
            <person name="Lifshitz Z."/>
            <person name="Cohen O."/>
            <person name="Gilbert J.A."/>
            <person name="Pupko T."/>
            <person name="Shuman H.A."/>
            <person name="Segal G."/>
        </authorList>
    </citation>
    <scope>NUCLEOTIDE SEQUENCE [LARGE SCALE GENOMIC DNA]</scope>
    <source>
        <strain evidence="3 4">Mt.St.Helens-9</strain>
    </source>
</reference>
<dbReference type="AlphaFoldDB" id="A0A0W0Z8Z5"/>
<sequence length="670" mass="79019">MLASTGYVLMNTTQHTTTRFALMVMIFCYSPQIMQVSWWISLLILGIIVYRLLADYVAWPLPGPAARLLLILLGITTLLLKQQGNLWSGTFFINFLLVFIALKSLEVHTTRDLRVLILCHFYLILTVILLNLELWIFIYLLLAVFANFLLMLKVTSPAITFKQSAMITTKHLFLALPVSMILFYLFPRLTNPLWQVPAMTETRAGFHEELTLNNMNDLFNDDSKIMRITFQAAFKPDLYWRGLVLSRYDGWRWTGVSQNDVSFTPLQKISRHHRADYQILLEPHQKKWLFYQDNPVASSPTLLYSPETGLTQVKNRVVSQRFIYSIATQKPTYRPLSRYAYHRYTQLPKQGNPKLRAWARQQFAAAHGDTNALINRIRLHIHQQPYWYSLNAGDTPKSINQMDQFWFESRKGYCEYYASSVAFILRSVGIPARIVVGYFGGNWNPIVQYLTIQQNNAHAWLEYWQEGKGWQRFDPTLYISVARIDKTIWQQQANRYNPSWFFNWGETQTKLSWTTRMMFLLESAQFFWERWLLFYNYDNQQNFLRHIGFKDWDGMRLLQISVMILVFFLLVGSLCYQLSLYNRKGPLSREHQRLLREIKRLGIATTPPATLHRQIHELIRQRPTLSKELTIKYNNYEQTRLKNASRQPDQHKRTIKSIKSLRESLQKIKI</sequence>
<organism evidence="3 4">
    <name type="scientific">Legionella spiritensis</name>
    <dbReference type="NCBI Taxonomy" id="452"/>
    <lineage>
        <taxon>Bacteria</taxon>
        <taxon>Pseudomonadati</taxon>
        <taxon>Pseudomonadota</taxon>
        <taxon>Gammaproteobacteria</taxon>
        <taxon>Legionellales</taxon>
        <taxon>Legionellaceae</taxon>
        <taxon>Legionella</taxon>
    </lineage>
</organism>